<accession>A0A0E9X9V5</accession>
<proteinExistence type="predicted"/>
<protein>
    <submittedName>
        <fullName evidence="1">Uncharacterized protein</fullName>
    </submittedName>
</protein>
<reference evidence="1" key="2">
    <citation type="journal article" date="2015" name="Fish Shellfish Immunol.">
        <title>Early steps in the European eel (Anguilla anguilla)-Vibrio vulnificus interaction in the gills: Role of the RtxA13 toxin.</title>
        <authorList>
            <person name="Callol A."/>
            <person name="Pajuelo D."/>
            <person name="Ebbesson L."/>
            <person name="Teles M."/>
            <person name="MacKenzie S."/>
            <person name="Amaro C."/>
        </authorList>
    </citation>
    <scope>NUCLEOTIDE SEQUENCE</scope>
</reference>
<sequence>MRLFRTFFLGGTAEKGSGHLVAGHNSGNLRSKTFPIFLLCHVL</sequence>
<organism evidence="1">
    <name type="scientific">Anguilla anguilla</name>
    <name type="common">European freshwater eel</name>
    <name type="synonym">Muraena anguilla</name>
    <dbReference type="NCBI Taxonomy" id="7936"/>
    <lineage>
        <taxon>Eukaryota</taxon>
        <taxon>Metazoa</taxon>
        <taxon>Chordata</taxon>
        <taxon>Craniata</taxon>
        <taxon>Vertebrata</taxon>
        <taxon>Euteleostomi</taxon>
        <taxon>Actinopterygii</taxon>
        <taxon>Neopterygii</taxon>
        <taxon>Teleostei</taxon>
        <taxon>Anguilliformes</taxon>
        <taxon>Anguillidae</taxon>
        <taxon>Anguilla</taxon>
    </lineage>
</organism>
<dbReference type="EMBL" id="GBXM01009947">
    <property type="protein sequence ID" value="JAH98630.1"/>
    <property type="molecule type" value="Transcribed_RNA"/>
</dbReference>
<evidence type="ECO:0000313" key="1">
    <source>
        <dbReference type="EMBL" id="JAH98630.1"/>
    </source>
</evidence>
<dbReference type="AlphaFoldDB" id="A0A0E9X9V5"/>
<name>A0A0E9X9V5_ANGAN</name>
<reference evidence="1" key="1">
    <citation type="submission" date="2014-11" db="EMBL/GenBank/DDBJ databases">
        <authorList>
            <person name="Amaro Gonzalez C."/>
        </authorList>
    </citation>
    <scope>NUCLEOTIDE SEQUENCE</scope>
</reference>